<dbReference type="GO" id="GO:0005829">
    <property type="term" value="C:cytosol"/>
    <property type="evidence" value="ECO:0007669"/>
    <property type="project" value="TreeGrafter"/>
</dbReference>
<dbReference type="InterPro" id="IPR023603">
    <property type="entry name" value="Low_specificity_L-TA-like"/>
</dbReference>
<dbReference type="FunFam" id="3.40.640.10:FF:000030">
    <property type="entry name" value="Low-specificity L-threonine aldolase"/>
    <property type="match status" value="1"/>
</dbReference>
<dbReference type="InterPro" id="IPR015422">
    <property type="entry name" value="PyrdxlP-dep_Trfase_small"/>
</dbReference>
<gene>
    <name evidence="7" type="ORF">CGZ94_09265</name>
</gene>
<dbReference type="InterPro" id="IPR015424">
    <property type="entry name" value="PyrdxlP-dep_Trfase"/>
</dbReference>
<name>A0A255GFW6_9ACTN</name>
<proteinExistence type="inferred from homology"/>
<comment type="cofactor">
    <cofactor evidence="1">
        <name>pyridoxal 5'-phosphate</name>
        <dbReference type="ChEBI" id="CHEBI:597326"/>
    </cofactor>
</comment>
<dbReference type="PANTHER" id="PTHR48097:SF9">
    <property type="entry name" value="L-THREONINE ALDOLASE"/>
    <property type="match status" value="1"/>
</dbReference>
<evidence type="ECO:0000256" key="3">
    <source>
        <dbReference type="ARBA" id="ARBA00022898"/>
    </source>
</evidence>
<dbReference type="EMBL" id="NMVO01000012">
    <property type="protein sequence ID" value="OYO14739.1"/>
    <property type="molecule type" value="Genomic_DNA"/>
</dbReference>
<dbReference type="PANTHER" id="PTHR48097">
    <property type="entry name" value="L-THREONINE ALDOLASE-RELATED"/>
    <property type="match status" value="1"/>
</dbReference>
<dbReference type="Gene3D" id="3.90.1150.10">
    <property type="entry name" value="Aspartate Aminotransferase, domain 1"/>
    <property type="match status" value="1"/>
</dbReference>
<keyword evidence="8" id="KW-1185">Reference proteome</keyword>
<dbReference type="InterPro" id="IPR015421">
    <property type="entry name" value="PyrdxlP-dep_Trfase_major"/>
</dbReference>
<dbReference type="AlphaFoldDB" id="A0A255GFW6"/>
<dbReference type="Pfam" id="PF01212">
    <property type="entry name" value="Beta_elim_lyase"/>
    <property type="match status" value="1"/>
</dbReference>
<evidence type="ECO:0000256" key="2">
    <source>
        <dbReference type="ARBA" id="ARBA00006966"/>
    </source>
</evidence>
<comment type="similarity">
    <text evidence="2">Belongs to the threonine aldolase family.</text>
</comment>
<dbReference type="Gene3D" id="3.40.640.10">
    <property type="entry name" value="Type I PLP-dependent aspartate aminotransferase-like (Major domain)"/>
    <property type="match status" value="1"/>
</dbReference>
<evidence type="ECO:0000259" key="6">
    <source>
        <dbReference type="Pfam" id="PF01212"/>
    </source>
</evidence>
<evidence type="ECO:0000313" key="7">
    <source>
        <dbReference type="EMBL" id="OYO14739.1"/>
    </source>
</evidence>
<dbReference type="RefSeq" id="WP_094405418.1">
    <property type="nucleotide sequence ID" value="NZ_NMVN01000015.1"/>
</dbReference>
<dbReference type="OrthoDB" id="9774495at2"/>
<dbReference type="GO" id="GO:0006567">
    <property type="term" value="P:L-threonine catabolic process"/>
    <property type="evidence" value="ECO:0007669"/>
    <property type="project" value="TreeGrafter"/>
</dbReference>
<dbReference type="Proteomes" id="UP000215896">
    <property type="component" value="Unassembled WGS sequence"/>
</dbReference>
<dbReference type="GO" id="GO:0008732">
    <property type="term" value="F:L-allo-threonine aldolase activity"/>
    <property type="evidence" value="ECO:0007669"/>
    <property type="project" value="TreeGrafter"/>
</dbReference>
<evidence type="ECO:0000313" key="8">
    <source>
        <dbReference type="Proteomes" id="UP000215896"/>
    </source>
</evidence>
<comment type="caution">
    <text evidence="7">The sequence shown here is derived from an EMBL/GenBank/DDBJ whole genome shotgun (WGS) entry which is preliminary data.</text>
</comment>
<organism evidence="7 8">
    <name type="scientific">Enemella evansiae</name>
    <dbReference type="NCBI Taxonomy" id="2016499"/>
    <lineage>
        <taxon>Bacteria</taxon>
        <taxon>Bacillati</taxon>
        <taxon>Actinomycetota</taxon>
        <taxon>Actinomycetes</taxon>
        <taxon>Propionibacteriales</taxon>
        <taxon>Propionibacteriaceae</taxon>
        <taxon>Enemella</taxon>
    </lineage>
</organism>
<feature type="modified residue" description="N6-(pyridoxal phosphate)lysine" evidence="5">
    <location>
        <position position="200"/>
    </location>
</feature>
<dbReference type="SUPFAM" id="SSF53383">
    <property type="entry name" value="PLP-dependent transferases"/>
    <property type="match status" value="1"/>
</dbReference>
<evidence type="ECO:0000256" key="5">
    <source>
        <dbReference type="PIRSR" id="PIRSR017617-1"/>
    </source>
</evidence>
<feature type="domain" description="Aromatic amino acid beta-eliminating lyase/threonine aldolase" evidence="6">
    <location>
        <begin position="3"/>
        <end position="286"/>
    </location>
</feature>
<dbReference type="PIRSF" id="PIRSF017617">
    <property type="entry name" value="Thr_aldolase"/>
    <property type="match status" value="1"/>
</dbReference>
<keyword evidence="3" id="KW-0663">Pyridoxal phosphate</keyword>
<evidence type="ECO:0000256" key="4">
    <source>
        <dbReference type="ARBA" id="ARBA00023239"/>
    </source>
</evidence>
<evidence type="ECO:0000256" key="1">
    <source>
        <dbReference type="ARBA" id="ARBA00001933"/>
    </source>
</evidence>
<sequence>MIDLRSDTLTVPDEAMRAAMAAAPVGDDVYAEDPTIEALERRTAELLGHQAGLFCATGSLSNVLGVAMLVRPGQEVLCDRDAHIARAELGAHGAYTGVTMRTWPSVRGITDLPTIESMLAPDAGPYLVSTAAVALENTHNFGGGSIQPLDHLQAVHQLCRDAGVRLHLDGARLWNAHIATGTPLADYGRLFDTVSVCFSKGLGAPVGSMLLADTDTIARARVMRKRLGGGWRQAGLLAAAADHALSNNLARMADDHTAARALAEAVAERAPQAIDLTTVQTNIVVLGTGATPATEIAAKAAEADIRVSALGPRMVRAVTWNGISVDQARSAGEQLGTLLAARDPE</sequence>
<keyword evidence="4" id="KW-0456">Lyase</keyword>
<accession>A0A255GFW6</accession>
<dbReference type="GO" id="GO:0006545">
    <property type="term" value="P:glycine biosynthetic process"/>
    <property type="evidence" value="ECO:0007669"/>
    <property type="project" value="TreeGrafter"/>
</dbReference>
<protein>
    <submittedName>
        <fullName evidence="7">Low specificity L-threonine aldolase</fullName>
    </submittedName>
</protein>
<reference evidence="7 8" key="1">
    <citation type="submission" date="2017-07" db="EMBL/GenBank/DDBJ databases">
        <title>Draft whole genome sequences of clinical Proprionibacteriaceae strains.</title>
        <authorList>
            <person name="Bernier A.-M."/>
            <person name="Bernard K."/>
            <person name="Domingo M.-C."/>
        </authorList>
    </citation>
    <scope>NUCLEOTIDE SEQUENCE [LARGE SCALE GENOMIC DNA]</scope>
    <source>
        <strain evidence="7 8">NML 030167</strain>
    </source>
</reference>
<dbReference type="NCBIfam" id="NF041359">
    <property type="entry name" value="GntG_guanitoxin"/>
    <property type="match status" value="1"/>
</dbReference>
<dbReference type="InterPro" id="IPR001597">
    <property type="entry name" value="ArAA_b-elim_lyase/Thr_aldolase"/>
</dbReference>